<evidence type="ECO:0000256" key="4">
    <source>
        <dbReference type="ARBA" id="ARBA00022840"/>
    </source>
</evidence>
<protein>
    <submittedName>
        <fullName evidence="8">Heme ABC exporter ATP-binding protein CcmA</fullName>
        <ecNumber evidence="8">3.6.3.41</ecNumber>
    </submittedName>
</protein>
<organism evidence="8 9">
    <name type="scientific">PS1 clade bacterium</name>
    <dbReference type="NCBI Taxonomy" id="2175152"/>
    <lineage>
        <taxon>Bacteria</taxon>
        <taxon>Pseudomonadati</taxon>
        <taxon>Pseudomonadota</taxon>
        <taxon>Alphaproteobacteria</taxon>
        <taxon>PS1 clade</taxon>
    </lineage>
</organism>
<keyword evidence="8" id="KW-0378">Hydrolase</keyword>
<evidence type="ECO:0000256" key="2">
    <source>
        <dbReference type="ARBA" id="ARBA00022741"/>
    </source>
</evidence>
<dbReference type="EC" id="3.6.3.41" evidence="8"/>
<evidence type="ECO:0000256" key="6">
    <source>
        <dbReference type="ARBA" id="ARBA00023136"/>
    </source>
</evidence>
<dbReference type="PROSITE" id="PS50893">
    <property type="entry name" value="ABC_TRANSPORTER_2"/>
    <property type="match status" value="1"/>
</dbReference>
<accession>A0A368EIL3</accession>
<keyword evidence="6" id="KW-0472">Membrane</keyword>
<dbReference type="InterPro" id="IPR003593">
    <property type="entry name" value="AAA+_ATPase"/>
</dbReference>
<dbReference type="Proteomes" id="UP000252289">
    <property type="component" value="Unassembled WGS sequence"/>
</dbReference>
<evidence type="ECO:0000256" key="1">
    <source>
        <dbReference type="ARBA" id="ARBA00022448"/>
    </source>
</evidence>
<comment type="caution">
    <text evidence="8">The sequence shown here is derived from an EMBL/GenBank/DDBJ whole genome shotgun (WGS) entry which is preliminary data.</text>
</comment>
<dbReference type="GO" id="GO:0005524">
    <property type="term" value="F:ATP binding"/>
    <property type="evidence" value="ECO:0007669"/>
    <property type="project" value="UniProtKB-KW"/>
</dbReference>
<dbReference type="SUPFAM" id="SSF52540">
    <property type="entry name" value="P-loop containing nucleoside triphosphate hydrolases"/>
    <property type="match status" value="1"/>
</dbReference>
<keyword evidence="5" id="KW-1278">Translocase</keyword>
<dbReference type="GO" id="GO:0022857">
    <property type="term" value="F:transmembrane transporter activity"/>
    <property type="evidence" value="ECO:0007669"/>
    <property type="project" value="InterPro"/>
</dbReference>
<evidence type="ECO:0000313" key="9">
    <source>
        <dbReference type="Proteomes" id="UP000252289"/>
    </source>
</evidence>
<evidence type="ECO:0000313" key="8">
    <source>
        <dbReference type="EMBL" id="RCL83454.1"/>
    </source>
</evidence>
<dbReference type="PANTHER" id="PTHR43499:SF1">
    <property type="entry name" value="ABC TRANSPORTER I FAMILY MEMBER 1"/>
    <property type="match status" value="1"/>
</dbReference>
<evidence type="ECO:0000256" key="3">
    <source>
        <dbReference type="ARBA" id="ARBA00022748"/>
    </source>
</evidence>
<keyword evidence="4 8" id="KW-0067">ATP-binding</keyword>
<evidence type="ECO:0000256" key="5">
    <source>
        <dbReference type="ARBA" id="ARBA00022967"/>
    </source>
</evidence>
<dbReference type="GO" id="GO:0016887">
    <property type="term" value="F:ATP hydrolysis activity"/>
    <property type="evidence" value="ECO:0007669"/>
    <property type="project" value="InterPro"/>
</dbReference>
<feature type="domain" description="ABC transporter" evidence="7">
    <location>
        <begin position="3"/>
        <end position="196"/>
    </location>
</feature>
<evidence type="ECO:0000259" key="7">
    <source>
        <dbReference type="PROSITE" id="PS50893"/>
    </source>
</evidence>
<dbReference type="PANTHER" id="PTHR43499">
    <property type="entry name" value="ABC TRANSPORTER I FAMILY MEMBER 1"/>
    <property type="match status" value="1"/>
</dbReference>
<dbReference type="EMBL" id="QOQK01000030">
    <property type="protein sequence ID" value="RCL83454.1"/>
    <property type="molecule type" value="Genomic_DNA"/>
</dbReference>
<gene>
    <name evidence="8" type="primary">ccmA</name>
    <name evidence="8" type="ORF">DBW64_05445</name>
</gene>
<dbReference type="NCBIfam" id="TIGR01189">
    <property type="entry name" value="ccmA"/>
    <property type="match status" value="1"/>
</dbReference>
<dbReference type="SMART" id="SM00382">
    <property type="entry name" value="AAA"/>
    <property type="match status" value="1"/>
</dbReference>
<dbReference type="InterPro" id="IPR003439">
    <property type="entry name" value="ABC_transporter-like_ATP-bd"/>
</dbReference>
<keyword evidence="2" id="KW-0547">Nucleotide-binding</keyword>
<keyword evidence="3" id="KW-0201">Cytochrome c-type biogenesis</keyword>
<dbReference type="AlphaFoldDB" id="A0A368EIL3"/>
<name>A0A368EIL3_9PROT</name>
<proteinExistence type="predicted"/>
<dbReference type="Gene3D" id="3.40.50.300">
    <property type="entry name" value="P-loop containing nucleotide triphosphate hydrolases"/>
    <property type="match status" value="1"/>
</dbReference>
<dbReference type="Pfam" id="PF00005">
    <property type="entry name" value="ABC_tran"/>
    <property type="match status" value="1"/>
</dbReference>
<dbReference type="InterPro" id="IPR005895">
    <property type="entry name" value="ABC_transptr_haem_export_CcmA"/>
</dbReference>
<dbReference type="InterPro" id="IPR027417">
    <property type="entry name" value="P-loop_NTPase"/>
</dbReference>
<reference evidence="8 9" key="1">
    <citation type="journal article" date="2018" name="Microbiome">
        <title>Fine metagenomic profile of the Mediterranean stratified and mixed water columns revealed by assembly and recruitment.</title>
        <authorList>
            <person name="Haro-Moreno J.M."/>
            <person name="Lopez-Perez M."/>
            <person name="De La Torre J.R."/>
            <person name="Picazo A."/>
            <person name="Camacho A."/>
            <person name="Rodriguez-Valera F."/>
        </authorList>
    </citation>
    <scope>NUCLEOTIDE SEQUENCE [LARGE SCALE GENOMIC DNA]</scope>
    <source>
        <strain evidence="8">MED-G50</strain>
    </source>
</reference>
<keyword evidence="1" id="KW-0813">Transport</keyword>
<sequence>MLIEGKSLTCHRSARLVFAGLDFTMKSGMAMMVQGANGAGKTTLLRVIAGLLPLSGGSLKRPETASLYHYLGHQNALKKQKTVKENLSFWAEFHGNGASRISTTDILQAAGIGGLADMKTAALSSGQQRRLALTRLMVAPRPIWLLDEPLTGLDDNGKDWLTDMARAHLEQKGLIIAASHEQLAFTTHDLKIGGSKR</sequence>
<dbReference type="GO" id="GO:0017004">
    <property type="term" value="P:cytochrome complex assembly"/>
    <property type="evidence" value="ECO:0007669"/>
    <property type="project" value="UniProtKB-KW"/>
</dbReference>